<dbReference type="OrthoDB" id="7338235at2"/>
<reference evidence="3" key="1">
    <citation type="submission" date="2016-10" db="EMBL/GenBank/DDBJ databases">
        <authorList>
            <person name="Varghese N."/>
            <person name="Submissions S."/>
        </authorList>
    </citation>
    <scope>NUCLEOTIDE SEQUENCE [LARGE SCALE GENOMIC DNA]</scope>
    <source>
        <strain evidence="3">DSM 173</strain>
    </source>
</reference>
<evidence type="ECO:0000313" key="2">
    <source>
        <dbReference type="EMBL" id="SDX39239.1"/>
    </source>
</evidence>
<dbReference type="AlphaFoldDB" id="A0A1H3BDY1"/>
<evidence type="ECO:0000313" key="3">
    <source>
        <dbReference type="Proteomes" id="UP000198672"/>
    </source>
</evidence>
<dbReference type="EMBL" id="FNOW01000002">
    <property type="protein sequence ID" value="SDX39239.1"/>
    <property type="molecule type" value="Genomic_DNA"/>
</dbReference>
<feature type="compositionally biased region" description="Low complexity" evidence="1">
    <location>
        <begin position="260"/>
        <end position="278"/>
    </location>
</feature>
<accession>A0A1H3BDY1</accession>
<dbReference type="RefSeq" id="WP_091331693.1">
    <property type="nucleotide sequence ID" value="NZ_FNOW01000002.1"/>
</dbReference>
<name>A0A1H3BDY1_ALLWA</name>
<protein>
    <submittedName>
        <fullName evidence="2">Chromosome partitioning protein</fullName>
    </submittedName>
</protein>
<evidence type="ECO:0000256" key="1">
    <source>
        <dbReference type="SAM" id="MobiDB-lite"/>
    </source>
</evidence>
<sequence>MGRFSSETVLNAILLCGALVLTSSVAAAPAPLPRALAFDNPRWLALLPPLQIPLPRLSPYAPLLKPSTSLSAPPAGAPAPEASDSPPPPLSDAAPMVTPSQAEAVTEAVAPRQTDAPLSAALPPAYPASVIGQIVADTPAPLVPAAPVTPPLVADQPTVAPVAPAVVPTVPIESRPIVPEPTSEPTPVLAALPTAESAPVTTTASPVVVSETPVAEILVSDLTAAEVPTAAPATAIARLDPAAVRSDQADPVDQTESDRTAQAAQATATALAPRTTPTPHSPRHTRNHPTRYRWLVQVLAGRSLERVTEAQHRFVRRYGNLLDGRRLIITQSTQDELPETFYRLRVAEWQSVRPAISWCEQLLARGHQCFVLRIPREATAAPE</sequence>
<proteinExistence type="predicted"/>
<feature type="region of interest" description="Disordered" evidence="1">
    <location>
        <begin position="242"/>
        <end position="289"/>
    </location>
</feature>
<dbReference type="STRING" id="61595.SAMN05421644_102108"/>
<feature type="region of interest" description="Disordered" evidence="1">
    <location>
        <begin position="68"/>
        <end position="108"/>
    </location>
</feature>
<dbReference type="Proteomes" id="UP000198672">
    <property type="component" value="Unassembled WGS sequence"/>
</dbReference>
<organism evidence="2 3">
    <name type="scientific">Allochromatium warmingii</name>
    <name type="common">Chromatium warmingii</name>
    <dbReference type="NCBI Taxonomy" id="61595"/>
    <lineage>
        <taxon>Bacteria</taxon>
        <taxon>Pseudomonadati</taxon>
        <taxon>Pseudomonadota</taxon>
        <taxon>Gammaproteobacteria</taxon>
        <taxon>Chromatiales</taxon>
        <taxon>Chromatiaceae</taxon>
        <taxon>Allochromatium</taxon>
    </lineage>
</organism>
<keyword evidence="3" id="KW-1185">Reference proteome</keyword>
<gene>
    <name evidence="2" type="ORF">SAMN05421644_102108</name>
</gene>
<feature type="compositionally biased region" description="Low complexity" evidence="1">
    <location>
        <begin position="68"/>
        <end position="84"/>
    </location>
</feature>